<dbReference type="SUPFAM" id="SSF55781">
    <property type="entry name" value="GAF domain-like"/>
    <property type="match status" value="1"/>
</dbReference>
<evidence type="ECO:0000259" key="9">
    <source>
        <dbReference type="PROSITE" id="PS51845"/>
    </source>
</evidence>
<reference evidence="10" key="1">
    <citation type="journal article" date="2021" name="G3 (Bethesda)">
        <title>Genome and transcriptome analysis of the beet armyworm Spodoptera exigua reveals targets for pest control. .</title>
        <authorList>
            <person name="Simon S."/>
            <person name="Breeschoten T."/>
            <person name="Jansen H.J."/>
            <person name="Dirks R.P."/>
            <person name="Schranz M.E."/>
            <person name="Ros V.I.D."/>
        </authorList>
    </citation>
    <scope>NUCLEOTIDE SEQUENCE</scope>
    <source>
        <strain evidence="10">TB_SE_WUR_2020</strain>
    </source>
</reference>
<dbReference type="InterPro" id="IPR029016">
    <property type="entry name" value="GAF-like_dom_sf"/>
</dbReference>
<dbReference type="PROSITE" id="PS00126">
    <property type="entry name" value="PDEASE_I_1"/>
    <property type="match status" value="1"/>
</dbReference>
<dbReference type="PROSITE" id="PS51845">
    <property type="entry name" value="PDEASE_I_2"/>
    <property type="match status" value="2"/>
</dbReference>
<dbReference type="Pfam" id="PF01590">
    <property type="entry name" value="GAF"/>
    <property type="match status" value="1"/>
</dbReference>
<feature type="domain" description="PDEase" evidence="9">
    <location>
        <begin position="314"/>
        <end position="463"/>
    </location>
</feature>
<evidence type="ECO:0000256" key="1">
    <source>
        <dbReference type="ARBA" id="ARBA00007648"/>
    </source>
</evidence>
<evidence type="ECO:0000313" key="10">
    <source>
        <dbReference type="EMBL" id="KAH9631845.1"/>
    </source>
</evidence>
<feature type="binding site" evidence="6">
    <location>
        <position position="390"/>
    </location>
    <ligand>
        <name>Zn(2+)</name>
        <dbReference type="ChEBI" id="CHEBI:29105"/>
        <label>1</label>
    </ligand>
</feature>
<dbReference type="GO" id="GO:0007165">
    <property type="term" value="P:signal transduction"/>
    <property type="evidence" value="ECO:0007669"/>
    <property type="project" value="InterPro"/>
</dbReference>
<keyword evidence="4 7" id="KW-0378">Hydrolase</keyword>
<dbReference type="Pfam" id="PF00233">
    <property type="entry name" value="PDEase_I"/>
    <property type="match status" value="1"/>
</dbReference>
<feature type="region of interest" description="Disordered" evidence="8">
    <location>
        <begin position="613"/>
        <end position="637"/>
    </location>
</feature>
<dbReference type="SUPFAM" id="SSF109604">
    <property type="entry name" value="HD-domain/PDEase-like"/>
    <property type="match status" value="1"/>
</dbReference>
<dbReference type="GO" id="GO:0046872">
    <property type="term" value="F:metal ion binding"/>
    <property type="evidence" value="ECO:0007669"/>
    <property type="project" value="UniProtKB-KW"/>
</dbReference>
<dbReference type="InterPro" id="IPR003018">
    <property type="entry name" value="GAF"/>
</dbReference>
<evidence type="ECO:0000256" key="4">
    <source>
        <dbReference type="ARBA" id="ARBA00022801"/>
    </source>
</evidence>
<dbReference type="InterPro" id="IPR036971">
    <property type="entry name" value="PDEase_catalytic_dom_sf"/>
</dbReference>
<evidence type="ECO:0000256" key="5">
    <source>
        <dbReference type="PIRSR" id="PIRSR623088-1"/>
    </source>
</evidence>
<feature type="active site" description="Proton donor" evidence="5">
    <location>
        <position position="386"/>
    </location>
</feature>
<dbReference type="CDD" id="cd00077">
    <property type="entry name" value="HDc"/>
    <property type="match status" value="1"/>
</dbReference>
<name>A0A922M8N3_SPOEX</name>
<proteinExistence type="inferred from homology"/>
<protein>
    <recommendedName>
        <fullName evidence="7">Phosphodiesterase</fullName>
        <ecNumber evidence="7">3.1.4.-</ecNumber>
    </recommendedName>
</protein>
<comment type="cofactor">
    <cofactor evidence="7">
        <name>a divalent metal cation</name>
        <dbReference type="ChEBI" id="CHEBI:60240"/>
    </cofactor>
    <text evidence="7">Binds 2 divalent metal cations per subunit. Site 1 may preferentially bind zinc ions, while site 2 has a preference for magnesium and/or manganese ions.</text>
</comment>
<dbReference type="InterPro" id="IPR023088">
    <property type="entry name" value="PDEase"/>
</dbReference>
<dbReference type="AlphaFoldDB" id="A0A922M8N3"/>
<dbReference type="SMART" id="SM00065">
    <property type="entry name" value="GAF"/>
    <property type="match status" value="1"/>
</dbReference>
<feature type="binding site" evidence="6">
    <location>
        <position position="425"/>
    </location>
    <ligand>
        <name>Zn(2+)</name>
        <dbReference type="ChEBI" id="CHEBI:29105"/>
        <label>2</label>
    </ligand>
</feature>
<organism evidence="10 11">
    <name type="scientific">Spodoptera exigua</name>
    <name type="common">Beet armyworm</name>
    <name type="synonym">Noctua fulgens</name>
    <dbReference type="NCBI Taxonomy" id="7107"/>
    <lineage>
        <taxon>Eukaryota</taxon>
        <taxon>Metazoa</taxon>
        <taxon>Ecdysozoa</taxon>
        <taxon>Arthropoda</taxon>
        <taxon>Hexapoda</taxon>
        <taxon>Insecta</taxon>
        <taxon>Pterygota</taxon>
        <taxon>Neoptera</taxon>
        <taxon>Endopterygota</taxon>
        <taxon>Lepidoptera</taxon>
        <taxon>Glossata</taxon>
        <taxon>Ditrysia</taxon>
        <taxon>Noctuoidea</taxon>
        <taxon>Noctuidae</taxon>
        <taxon>Amphipyrinae</taxon>
        <taxon>Spodoptera</taxon>
    </lineage>
</organism>
<gene>
    <name evidence="10" type="ORF">HF086_000669</name>
</gene>
<keyword evidence="2" id="KW-0140">cGMP</keyword>
<evidence type="ECO:0000313" key="11">
    <source>
        <dbReference type="Proteomes" id="UP000814243"/>
    </source>
</evidence>
<evidence type="ECO:0000256" key="8">
    <source>
        <dbReference type="SAM" id="MobiDB-lite"/>
    </source>
</evidence>
<comment type="caution">
    <text evidence="10">The sequence shown here is derived from an EMBL/GenBank/DDBJ whole genome shotgun (WGS) entry which is preliminary data.</text>
</comment>
<evidence type="ECO:0000256" key="3">
    <source>
        <dbReference type="ARBA" id="ARBA00022723"/>
    </source>
</evidence>
<dbReference type="PANTHER" id="PTHR11347">
    <property type="entry name" value="CYCLIC NUCLEOTIDE PHOSPHODIESTERASE"/>
    <property type="match status" value="1"/>
</dbReference>
<dbReference type="InterPro" id="IPR003607">
    <property type="entry name" value="HD/PDEase_dom"/>
</dbReference>
<dbReference type="InterPro" id="IPR023174">
    <property type="entry name" value="PDEase_CS"/>
</dbReference>
<comment type="similarity">
    <text evidence="1 7">Belongs to the cyclic nucleotide phosphodiesterase family.</text>
</comment>
<feature type="binding site" evidence="6">
    <location>
        <position position="424"/>
    </location>
    <ligand>
        <name>Zn(2+)</name>
        <dbReference type="ChEBI" id="CHEBI:29105"/>
        <label>1</label>
    </ligand>
</feature>
<dbReference type="PRINTS" id="PR00387">
    <property type="entry name" value="PDIESTERASE1"/>
</dbReference>
<feature type="compositionally biased region" description="Basic and acidic residues" evidence="8">
    <location>
        <begin position="627"/>
        <end position="637"/>
    </location>
</feature>
<evidence type="ECO:0000256" key="6">
    <source>
        <dbReference type="PIRSR" id="PIRSR623088-3"/>
    </source>
</evidence>
<accession>A0A922M8N3</accession>
<dbReference type="EMBL" id="JACEFF010000742">
    <property type="protein sequence ID" value="KAH9631845.1"/>
    <property type="molecule type" value="Genomic_DNA"/>
</dbReference>
<feature type="binding site" evidence="6">
    <location>
        <position position="425"/>
    </location>
    <ligand>
        <name>Zn(2+)</name>
        <dbReference type="ChEBI" id="CHEBI:29105"/>
        <label>1</label>
    </ligand>
</feature>
<dbReference type="GO" id="GO:0004114">
    <property type="term" value="F:3',5'-cyclic-nucleotide phosphodiesterase activity"/>
    <property type="evidence" value="ECO:0007669"/>
    <property type="project" value="InterPro"/>
</dbReference>
<dbReference type="InterPro" id="IPR002073">
    <property type="entry name" value="PDEase_catalytic_dom"/>
</dbReference>
<dbReference type="EC" id="3.1.4.-" evidence="7"/>
<evidence type="ECO:0000256" key="7">
    <source>
        <dbReference type="RuleBase" id="RU363067"/>
    </source>
</evidence>
<dbReference type="Proteomes" id="UP000814243">
    <property type="component" value="Unassembled WGS sequence"/>
</dbReference>
<dbReference type="Gene3D" id="1.10.1300.10">
    <property type="entry name" value="3'5'-cyclic nucleotide phosphodiesterase, catalytic domain"/>
    <property type="match status" value="2"/>
</dbReference>
<sequence>MQPLPRNVKSTKSRLDTINQTQSHLLVPSEKLDKVTRRVIAPYAQIERKGLKEEEDKAGRYLDMSRFNVFLEDTVDLESLLYETAMVLKNVTDSTGVFVYIVDKLRNEIVLMHPDTVNPDRHEVNMTIREGKTAAAHVAYTKEFLLLEDVQHDRRFSEGLRWIDAKVALCMPVIKPDGDCYAVLELYRTNPKIYDDAVVKSFIGAMRSSFYIIDKDHISEMMQADMWDDGWSSDRNTMPKKKLKVKTCSCVVQLTNKTTAQPFDADDEKVFAVFVSYCSLIVHFYNMQQKKIFHDNLNHVFCELMSLHMKPCRHDMDDLLESSGVIMPPINFKSFDYHISDSSKEDMPGLLCIMFTETFTNRNFDRLAVADFLLSTLCSYRQNPYHNAEHAFCFTHTMYLILLNNPGYFDFNETAALMLAGLCHDLDHPGYNNNFLTLCKHPLASMYRTSMLENHHYFLAKKIIEGILMTTSDLSGCCKPFGIAKAIAESVYEEFYAQGDRERAMGYTPLSMMDRRRSINQPAEQIQFLSVVVLPCLLMLQNVFPNTSPLTDNCRSYNIFYTLFVRDTLRYGPVQMCVYTESKDSVFIVWKTQEAWHEEIEIRGHKLWRQQESLPDGKNSRFLSGETKSDTHESSAN</sequence>
<feature type="domain" description="PDEase" evidence="9">
    <location>
        <begin position="466"/>
        <end position="568"/>
    </location>
</feature>
<keyword evidence="3 6" id="KW-0479">Metal-binding</keyword>
<dbReference type="Gene3D" id="3.30.450.40">
    <property type="match status" value="2"/>
</dbReference>
<evidence type="ECO:0000256" key="2">
    <source>
        <dbReference type="ARBA" id="ARBA00022535"/>
    </source>
</evidence>
<dbReference type="SMART" id="SM00471">
    <property type="entry name" value="HDc"/>
    <property type="match status" value="1"/>
</dbReference>